<proteinExistence type="predicted"/>
<reference evidence="1" key="1">
    <citation type="submission" date="2020-05" db="EMBL/GenBank/DDBJ databases">
        <authorList>
            <person name="Chiriac C."/>
            <person name="Salcher M."/>
            <person name="Ghai R."/>
            <person name="Kavagutti S V."/>
        </authorList>
    </citation>
    <scope>NUCLEOTIDE SEQUENCE</scope>
</reference>
<protein>
    <submittedName>
        <fullName evidence="1">Unannotated protein</fullName>
    </submittedName>
</protein>
<sequence>MELHGVRCSALCTRPEVGTVSEHFRERYLSTDNLRVTAGFHPFNTATTAGKVSHDVAHVFIGGYYFNTHDWLKKNRLCHFSSLFKSHLTSNFERHFAGVNIVVLAVDQAHLDVNCGVPGKNTCVEGLLNTLVRWLDVFARNFTASNFVDEHVTAAWA</sequence>
<organism evidence="1">
    <name type="scientific">freshwater metagenome</name>
    <dbReference type="NCBI Taxonomy" id="449393"/>
    <lineage>
        <taxon>unclassified sequences</taxon>
        <taxon>metagenomes</taxon>
        <taxon>ecological metagenomes</taxon>
    </lineage>
</organism>
<accession>A0A6J7RNA7</accession>
<dbReference type="EMBL" id="CAFBPN010000121">
    <property type="protein sequence ID" value="CAB5029948.1"/>
    <property type="molecule type" value="Genomic_DNA"/>
</dbReference>
<gene>
    <name evidence="1" type="ORF">UFOPK4098_01448</name>
</gene>
<name>A0A6J7RNA7_9ZZZZ</name>
<dbReference type="AlphaFoldDB" id="A0A6J7RNA7"/>
<evidence type="ECO:0000313" key="1">
    <source>
        <dbReference type="EMBL" id="CAB5029948.1"/>
    </source>
</evidence>